<dbReference type="RefSeq" id="WP_121836056.1">
    <property type="nucleotide sequence ID" value="NZ_RCVM01000017.1"/>
</dbReference>
<dbReference type="OrthoDB" id="9812611at2"/>
<dbReference type="InterPro" id="IPR013557">
    <property type="entry name" value="AntA/B_antirep"/>
</dbReference>
<protein>
    <submittedName>
        <fullName evidence="3">Oxidoreductase</fullName>
    </submittedName>
</protein>
<reference evidence="3 4" key="1">
    <citation type="submission" date="2018-10" db="EMBL/GenBank/DDBJ databases">
        <title>Streptococcus hillyeri sp. nov., isolated from equine tracheal sample.</title>
        <authorList>
            <person name="Macfadyen A.C."/>
            <person name="Waller A."/>
            <person name="Paterson G.K."/>
        </authorList>
    </citation>
    <scope>NUCLEOTIDE SEQUENCE [LARGE SCALE GENOMIC DNA]</scope>
    <source>
        <strain evidence="3 4">28462</strain>
    </source>
</reference>
<feature type="domain" description="AntA/AntB antirepressor" evidence="2">
    <location>
        <begin position="17"/>
        <end position="85"/>
    </location>
</feature>
<evidence type="ECO:0000259" key="2">
    <source>
        <dbReference type="Pfam" id="PF08346"/>
    </source>
</evidence>
<dbReference type="Pfam" id="PF03374">
    <property type="entry name" value="ANT"/>
    <property type="match status" value="1"/>
</dbReference>
<evidence type="ECO:0000259" key="1">
    <source>
        <dbReference type="Pfam" id="PF03374"/>
    </source>
</evidence>
<dbReference type="EMBL" id="RCVM01000017">
    <property type="protein sequence ID" value="RLY02198.1"/>
    <property type="molecule type" value="Genomic_DNA"/>
</dbReference>
<name>A0A3L9DPU3_9STRE</name>
<dbReference type="AlphaFoldDB" id="A0A3L9DPU3"/>
<comment type="caution">
    <text evidence="3">The sequence shown here is derived from an EMBL/GenBank/DDBJ whole genome shotgun (WGS) entry which is preliminary data.</text>
</comment>
<evidence type="ECO:0000313" key="3">
    <source>
        <dbReference type="EMBL" id="RLY02198.1"/>
    </source>
</evidence>
<sequence>MNEIITVNLNDNQEPVVSGRQLHEALGVKTEYKKWFSRMTEYGFTENEDYQRVTQKCRTLGGLQDMTDHILKLDMAKEIAMIQRTDRGKEVRQYFIQVEKDYNSPEKIMARALLIADKKIVSLEAKIEEQKPKVIFADAVSASHTSILVGDFAKLMRQNGLDFGQNRMFAWLRANGYLIGRKGNSWNMPTQKAMDLGLFEIKETTINHADGHISISKTPKITGKGQLYFAEKLLGEETA</sequence>
<keyword evidence="4" id="KW-1185">Reference proteome</keyword>
<organism evidence="3 4">
    <name type="scientific">Streptococcus hillyeri</name>
    <dbReference type="NCBI Taxonomy" id="2282420"/>
    <lineage>
        <taxon>Bacteria</taxon>
        <taxon>Bacillati</taxon>
        <taxon>Bacillota</taxon>
        <taxon>Bacilli</taxon>
        <taxon>Lactobacillales</taxon>
        <taxon>Streptococcaceae</taxon>
        <taxon>Streptococcus</taxon>
    </lineage>
</organism>
<gene>
    <name evidence="3" type="ORF">EAF07_08070</name>
</gene>
<dbReference type="Pfam" id="PF08346">
    <property type="entry name" value="AntA"/>
    <property type="match status" value="1"/>
</dbReference>
<accession>A0A3L9DPU3</accession>
<evidence type="ECO:0000313" key="4">
    <source>
        <dbReference type="Proteomes" id="UP000279194"/>
    </source>
</evidence>
<dbReference type="GO" id="GO:0003677">
    <property type="term" value="F:DNA binding"/>
    <property type="evidence" value="ECO:0007669"/>
    <property type="project" value="InterPro"/>
</dbReference>
<feature type="domain" description="Antirepressor protein C-terminal" evidence="1">
    <location>
        <begin position="124"/>
        <end position="234"/>
    </location>
</feature>
<proteinExistence type="predicted"/>
<dbReference type="InterPro" id="IPR005039">
    <property type="entry name" value="Ant_C"/>
</dbReference>
<dbReference type="Proteomes" id="UP000279194">
    <property type="component" value="Unassembled WGS sequence"/>
</dbReference>